<dbReference type="InterPro" id="IPR016071">
    <property type="entry name" value="Staphylococal_nuclease_OB-fold"/>
</dbReference>
<dbReference type="Pfam" id="PF00565">
    <property type="entry name" value="SNase"/>
    <property type="match status" value="1"/>
</dbReference>
<name>A0A1Y1S5V2_9MICR</name>
<dbReference type="SMART" id="SM00318">
    <property type="entry name" value="SNc"/>
    <property type="match status" value="1"/>
</dbReference>
<keyword evidence="8" id="KW-1185">Reference proteome</keyword>
<dbReference type="AlphaFoldDB" id="A0A1Y1S5V2"/>
<keyword evidence="2" id="KW-0540">Nuclease</keyword>
<evidence type="ECO:0000256" key="1">
    <source>
        <dbReference type="ARBA" id="ARBA00005435"/>
    </source>
</evidence>
<organism evidence="7 8">
    <name type="scientific">Enterospora canceri</name>
    <dbReference type="NCBI Taxonomy" id="1081671"/>
    <lineage>
        <taxon>Eukaryota</taxon>
        <taxon>Fungi</taxon>
        <taxon>Fungi incertae sedis</taxon>
        <taxon>Microsporidia</taxon>
        <taxon>Enterocytozoonidae</taxon>
        <taxon>Enterospora</taxon>
    </lineage>
</organism>
<comment type="similarity">
    <text evidence="1">Belongs to the LCL3 family.</text>
</comment>
<reference evidence="7 8" key="1">
    <citation type="journal article" date="2017" name="Environ. Microbiol.">
        <title>Decay of the glycolytic pathway and adaptation to intranuclear parasitism within Enterocytozoonidae microsporidia.</title>
        <authorList>
            <person name="Wiredu Boakye D."/>
            <person name="Jaroenlak P."/>
            <person name="Prachumwat A."/>
            <person name="Williams T.A."/>
            <person name="Bateman K.S."/>
            <person name="Itsathitphaisarn O."/>
            <person name="Sritunyalucksana K."/>
            <person name="Paszkiewicz K.H."/>
            <person name="Moore K.A."/>
            <person name="Stentiford G.D."/>
            <person name="Williams B.A."/>
        </authorList>
    </citation>
    <scope>NUCLEOTIDE SEQUENCE [LARGE SCALE GENOMIC DNA]</scope>
    <source>
        <strain evidence="7 8">GB1</strain>
    </source>
</reference>
<dbReference type="PROSITE" id="PS50830">
    <property type="entry name" value="TNASE_3"/>
    <property type="match status" value="1"/>
</dbReference>
<evidence type="ECO:0000256" key="3">
    <source>
        <dbReference type="ARBA" id="ARBA00022759"/>
    </source>
</evidence>
<keyword evidence="5" id="KW-0106">Calcium</keyword>
<dbReference type="GO" id="GO:0004519">
    <property type="term" value="F:endonuclease activity"/>
    <property type="evidence" value="ECO:0007669"/>
    <property type="project" value="UniProtKB-KW"/>
</dbReference>
<keyword evidence="4" id="KW-0378">Hydrolase</keyword>
<dbReference type="PANTHER" id="PTHR12302:SF3">
    <property type="entry name" value="SERINE_THREONINE-PROTEIN KINASE 31"/>
    <property type="match status" value="1"/>
</dbReference>
<dbReference type="Proteomes" id="UP000192639">
    <property type="component" value="Unassembled WGS sequence"/>
</dbReference>
<dbReference type="EMBL" id="LWDP01000047">
    <property type="protein sequence ID" value="ORD93796.1"/>
    <property type="molecule type" value="Genomic_DNA"/>
</dbReference>
<sequence length="144" mass="16690">MFMSSIGLVTKVIDGDTIRVKFYKDQTNLKGLTDEIKIRFAGMDTPELNETNGKEPERWAYDAKNFVEKIIGNTNVKVEFLGIDRFNRDIGIIHLINGTDLNQLLIEGGYAKIYKGNNQQYGRKLAEYQEAENRARMKRLRLWQ</sequence>
<keyword evidence="3" id="KW-0255">Endonuclease</keyword>
<evidence type="ECO:0000259" key="6">
    <source>
        <dbReference type="PROSITE" id="PS50830"/>
    </source>
</evidence>
<dbReference type="GO" id="GO:0016787">
    <property type="term" value="F:hydrolase activity"/>
    <property type="evidence" value="ECO:0007669"/>
    <property type="project" value="UniProtKB-KW"/>
</dbReference>
<gene>
    <name evidence="7" type="primary">LCL3</name>
    <name evidence="7" type="ORF">ECANGB1_1527</name>
</gene>
<evidence type="ECO:0000256" key="5">
    <source>
        <dbReference type="ARBA" id="ARBA00022837"/>
    </source>
</evidence>
<comment type="caution">
    <text evidence="7">The sequence shown here is derived from an EMBL/GenBank/DDBJ whole genome shotgun (WGS) entry which is preliminary data.</text>
</comment>
<dbReference type="Gene3D" id="2.40.50.90">
    <property type="match status" value="1"/>
</dbReference>
<evidence type="ECO:0000256" key="4">
    <source>
        <dbReference type="ARBA" id="ARBA00022801"/>
    </source>
</evidence>
<dbReference type="InterPro" id="IPR035437">
    <property type="entry name" value="SNase_OB-fold_sf"/>
</dbReference>
<dbReference type="VEuPathDB" id="MicrosporidiaDB:ECANGB1_1527"/>
<dbReference type="SUPFAM" id="SSF50199">
    <property type="entry name" value="Staphylococcal nuclease"/>
    <property type="match status" value="1"/>
</dbReference>
<feature type="domain" description="TNase-like" evidence="6">
    <location>
        <begin position="3"/>
        <end position="144"/>
    </location>
</feature>
<dbReference type="PANTHER" id="PTHR12302">
    <property type="entry name" value="EBNA2 BINDING PROTEIN P100"/>
    <property type="match status" value="1"/>
</dbReference>
<evidence type="ECO:0000313" key="7">
    <source>
        <dbReference type="EMBL" id="ORD93796.1"/>
    </source>
</evidence>
<proteinExistence type="inferred from homology"/>
<protein>
    <submittedName>
        <fullName evidence="7">LCL3</fullName>
    </submittedName>
</protein>
<evidence type="ECO:0000256" key="2">
    <source>
        <dbReference type="ARBA" id="ARBA00022722"/>
    </source>
</evidence>
<evidence type="ECO:0000313" key="8">
    <source>
        <dbReference type="Proteomes" id="UP000192639"/>
    </source>
</evidence>
<dbReference type="OrthoDB" id="430293at2759"/>
<accession>A0A1Y1S5V2</accession>